<evidence type="ECO:0000256" key="1">
    <source>
        <dbReference type="SAM" id="MobiDB-lite"/>
    </source>
</evidence>
<organism evidence="2 3">
    <name type="scientific">Cladobotryum mycophilum</name>
    <dbReference type="NCBI Taxonomy" id="491253"/>
    <lineage>
        <taxon>Eukaryota</taxon>
        <taxon>Fungi</taxon>
        <taxon>Dikarya</taxon>
        <taxon>Ascomycota</taxon>
        <taxon>Pezizomycotina</taxon>
        <taxon>Sordariomycetes</taxon>
        <taxon>Hypocreomycetidae</taxon>
        <taxon>Hypocreales</taxon>
        <taxon>Hypocreaceae</taxon>
        <taxon>Cladobotryum</taxon>
    </lineage>
</organism>
<keyword evidence="3" id="KW-1185">Reference proteome</keyword>
<evidence type="ECO:0000313" key="3">
    <source>
        <dbReference type="Proteomes" id="UP001338125"/>
    </source>
</evidence>
<reference evidence="2 3" key="1">
    <citation type="submission" date="2024-01" db="EMBL/GenBank/DDBJ databases">
        <title>Complete genome of Cladobotryum mycophilum ATHUM6906.</title>
        <authorList>
            <person name="Christinaki A.C."/>
            <person name="Myridakis A.I."/>
            <person name="Kouvelis V.N."/>
        </authorList>
    </citation>
    <scope>NUCLEOTIDE SEQUENCE [LARGE SCALE GENOMIC DNA]</scope>
    <source>
        <strain evidence="2 3">ATHUM6906</strain>
    </source>
</reference>
<proteinExistence type="predicted"/>
<feature type="compositionally biased region" description="Polar residues" evidence="1">
    <location>
        <begin position="371"/>
        <end position="381"/>
    </location>
</feature>
<feature type="region of interest" description="Disordered" evidence="1">
    <location>
        <begin position="344"/>
        <end position="423"/>
    </location>
</feature>
<name>A0ABR0SUN2_9HYPO</name>
<accession>A0ABR0SUN2</accession>
<evidence type="ECO:0000313" key="2">
    <source>
        <dbReference type="EMBL" id="KAK5995827.1"/>
    </source>
</evidence>
<feature type="region of interest" description="Disordered" evidence="1">
    <location>
        <begin position="179"/>
        <end position="200"/>
    </location>
</feature>
<protein>
    <submittedName>
        <fullName evidence="2">Uncharacterized protein</fullName>
    </submittedName>
</protein>
<dbReference type="Proteomes" id="UP001338125">
    <property type="component" value="Unassembled WGS sequence"/>
</dbReference>
<sequence length="423" mass="47597">MPRLRGIEISVAVQPESLILPEFPHPEASPVCLKSPDKASPSLRASRSSAFDIESTHIPKINPKVSVYIPSIPGTRFWIRYSVQRALEPPGCFFFKLFMNGRNVANWGADPGVTSGIITRALHEPSDRWNFKQGGILLRRTGIESRFFFFALATETITIADDGGLIEVQVFRARSRRRRTPNLSKHRNQDQYGIKSPSGGLVDRPEDMVYYDWVLDDPTYSPFASFQFHYRSWTYLCELNLISYNANSSTQVEDVLQLLKSRDRGLQMLDNQGLDALQRGGNDTVSMFRSVSRQGMTGKTSLRAHALFHASALLPYIEEEDEDDLDVDEDVEYAKATKISIQFESMGETTSGGHRPLPNLPRTERSRVLMDTSTRHSQSYEADNKLLPSVSRGITETLTEGPRSSEVSDSSNAHRDSHSTFKT</sequence>
<dbReference type="EMBL" id="JAVFKD010000004">
    <property type="protein sequence ID" value="KAK5995827.1"/>
    <property type="molecule type" value="Genomic_DNA"/>
</dbReference>
<feature type="compositionally biased region" description="Basic and acidic residues" evidence="1">
    <location>
        <begin position="412"/>
        <end position="423"/>
    </location>
</feature>
<comment type="caution">
    <text evidence="2">The sequence shown here is derived from an EMBL/GenBank/DDBJ whole genome shotgun (WGS) entry which is preliminary data.</text>
</comment>
<gene>
    <name evidence="2" type="ORF">PT974_04245</name>
</gene>